<comment type="caution">
    <text evidence="1">The sequence shown here is derived from an EMBL/GenBank/DDBJ whole genome shotgun (WGS) entry which is preliminary data.</text>
</comment>
<dbReference type="EMBL" id="LFXJ01000005">
    <property type="protein sequence ID" value="KMY32344.1"/>
    <property type="molecule type" value="Genomic_DNA"/>
</dbReference>
<dbReference type="RefSeq" id="WP_049665548.1">
    <property type="nucleotide sequence ID" value="NZ_LFXJ01000005.1"/>
</dbReference>
<gene>
    <name evidence="1" type="ORF">ACZ11_09410</name>
</gene>
<organism evidence="1 2">
    <name type="scientific">Lysinibacillus xylanilyticus</name>
    <dbReference type="NCBI Taxonomy" id="582475"/>
    <lineage>
        <taxon>Bacteria</taxon>
        <taxon>Bacillati</taxon>
        <taxon>Bacillota</taxon>
        <taxon>Bacilli</taxon>
        <taxon>Bacillales</taxon>
        <taxon>Bacillaceae</taxon>
        <taxon>Lysinibacillus</taxon>
    </lineage>
</organism>
<evidence type="ECO:0000313" key="1">
    <source>
        <dbReference type="EMBL" id="KMY32344.1"/>
    </source>
</evidence>
<reference evidence="2" key="1">
    <citation type="submission" date="2015-07" db="EMBL/GenBank/DDBJ databases">
        <authorList>
            <person name="Liu B."/>
            <person name="Wang J."/>
            <person name="Zhu Y."/>
            <person name="Liu G."/>
            <person name="Chen Q."/>
            <person name="Lan J."/>
            <person name="Che J."/>
            <person name="Ge C."/>
            <person name="Shi H."/>
            <person name="Pan Z."/>
            <person name="Liu X."/>
        </authorList>
    </citation>
    <scope>NUCLEOTIDE SEQUENCE [LARGE SCALE GENOMIC DNA]</scope>
    <source>
        <strain evidence="2">DSM 23493</strain>
    </source>
</reference>
<dbReference type="GeneID" id="96598475"/>
<evidence type="ECO:0000313" key="2">
    <source>
        <dbReference type="Proteomes" id="UP000037326"/>
    </source>
</evidence>
<proteinExistence type="predicted"/>
<protein>
    <submittedName>
        <fullName evidence="1">Uncharacterized protein</fullName>
    </submittedName>
</protein>
<dbReference type="OrthoDB" id="2738276at2"/>
<sequence length="66" mass="8236">MIFQIDGRGREQRLRTKWLTNTPQQQEEFIHQYELPHISTKLTQEQIHKMMQVIEEIRLNRYKERL</sequence>
<dbReference type="Proteomes" id="UP000037326">
    <property type="component" value="Unassembled WGS sequence"/>
</dbReference>
<dbReference type="AlphaFoldDB" id="A0A0K9FCN5"/>
<accession>A0A0K9FCN5</accession>
<dbReference type="PATRIC" id="fig|582475.4.peg.1449"/>
<name>A0A0K9FCN5_9BACI</name>